<name>A0A1M5QFK9_9FIRM</name>
<dbReference type="AlphaFoldDB" id="A0A1M5QFK9"/>
<evidence type="ECO:0000313" key="1">
    <source>
        <dbReference type="EMBL" id="SHH12985.1"/>
    </source>
</evidence>
<keyword evidence="2" id="KW-1185">Reference proteome</keyword>
<protein>
    <submittedName>
        <fullName evidence="1">Uncharacterized protein</fullName>
    </submittedName>
</protein>
<organism evidence="1 2">
    <name type="scientific">Desulfosporosinus lacus DSM 15449</name>
    <dbReference type="NCBI Taxonomy" id="1121420"/>
    <lineage>
        <taxon>Bacteria</taxon>
        <taxon>Bacillati</taxon>
        <taxon>Bacillota</taxon>
        <taxon>Clostridia</taxon>
        <taxon>Eubacteriales</taxon>
        <taxon>Desulfitobacteriaceae</taxon>
        <taxon>Desulfosporosinus</taxon>
    </lineage>
</organism>
<dbReference type="EMBL" id="FQXJ01000003">
    <property type="protein sequence ID" value="SHH12985.1"/>
    <property type="molecule type" value="Genomic_DNA"/>
</dbReference>
<gene>
    <name evidence="1" type="ORF">SAMN02746098_00248</name>
</gene>
<dbReference type="Proteomes" id="UP000183954">
    <property type="component" value="Unassembled WGS sequence"/>
</dbReference>
<proteinExistence type="predicted"/>
<accession>A0A1M5QFK9</accession>
<reference evidence="2" key="1">
    <citation type="submission" date="2016-11" db="EMBL/GenBank/DDBJ databases">
        <authorList>
            <person name="Varghese N."/>
            <person name="Submissions S."/>
        </authorList>
    </citation>
    <scope>NUCLEOTIDE SEQUENCE [LARGE SCALE GENOMIC DNA]</scope>
    <source>
        <strain evidence="2">DSM 15449</strain>
    </source>
</reference>
<dbReference type="RefSeq" id="WP_073027239.1">
    <property type="nucleotide sequence ID" value="NZ_FQXJ01000003.1"/>
</dbReference>
<dbReference type="OrthoDB" id="2887576at2"/>
<evidence type="ECO:0000313" key="2">
    <source>
        <dbReference type="Proteomes" id="UP000183954"/>
    </source>
</evidence>
<sequence>MDNNSNIISWSEEFIKKEIMHIGDLKAKGHTAKYILDLNAFSYEALEHCGLPKSYLVPTAEPQKMSIEEWDAHTSAEHKWEYDGTPFMDRHQRDRVMLGLIFSAGLKHLLEILPSESIQELKKLLILK</sequence>